<evidence type="ECO:0000256" key="1">
    <source>
        <dbReference type="SAM" id="SignalP"/>
    </source>
</evidence>
<feature type="signal peptide" evidence="1">
    <location>
        <begin position="1"/>
        <end position="16"/>
    </location>
</feature>
<sequence length="104" mass="11493">MKLAIVSSIIAQAVTALATGWSLSTAPNLNCTSQAEILTLSSNITPIPCTPISGTHRQTFIVNENAPNCMFSLFTDSAQLHRYCPSLHRGVHNERSRYRFFQLI</sequence>
<protein>
    <submittedName>
        <fullName evidence="2">Uncharacterized protein</fullName>
    </submittedName>
</protein>
<accession>A0A0D2PR69</accession>
<feature type="chain" id="PRO_5002265958" evidence="1">
    <location>
        <begin position="17"/>
        <end position="104"/>
    </location>
</feature>
<keyword evidence="1" id="KW-0732">Signal</keyword>
<evidence type="ECO:0000313" key="2">
    <source>
        <dbReference type="EMBL" id="KJA22365.1"/>
    </source>
</evidence>
<dbReference type="AlphaFoldDB" id="A0A0D2PR69"/>
<proteinExistence type="predicted"/>
<organism evidence="2 3">
    <name type="scientific">Hypholoma sublateritium (strain FD-334 SS-4)</name>
    <dbReference type="NCBI Taxonomy" id="945553"/>
    <lineage>
        <taxon>Eukaryota</taxon>
        <taxon>Fungi</taxon>
        <taxon>Dikarya</taxon>
        <taxon>Basidiomycota</taxon>
        <taxon>Agaricomycotina</taxon>
        <taxon>Agaricomycetes</taxon>
        <taxon>Agaricomycetidae</taxon>
        <taxon>Agaricales</taxon>
        <taxon>Agaricineae</taxon>
        <taxon>Strophariaceae</taxon>
        <taxon>Hypholoma</taxon>
    </lineage>
</organism>
<gene>
    <name evidence="2" type="ORF">HYPSUDRAFT_41004</name>
</gene>
<reference evidence="3" key="1">
    <citation type="submission" date="2014-04" db="EMBL/GenBank/DDBJ databases">
        <title>Evolutionary Origins and Diversification of the Mycorrhizal Mutualists.</title>
        <authorList>
            <consortium name="DOE Joint Genome Institute"/>
            <consortium name="Mycorrhizal Genomics Consortium"/>
            <person name="Kohler A."/>
            <person name="Kuo A."/>
            <person name="Nagy L.G."/>
            <person name="Floudas D."/>
            <person name="Copeland A."/>
            <person name="Barry K.W."/>
            <person name="Cichocki N."/>
            <person name="Veneault-Fourrey C."/>
            <person name="LaButti K."/>
            <person name="Lindquist E.A."/>
            <person name="Lipzen A."/>
            <person name="Lundell T."/>
            <person name="Morin E."/>
            <person name="Murat C."/>
            <person name="Riley R."/>
            <person name="Ohm R."/>
            <person name="Sun H."/>
            <person name="Tunlid A."/>
            <person name="Henrissat B."/>
            <person name="Grigoriev I.V."/>
            <person name="Hibbett D.S."/>
            <person name="Martin F."/>
        </authorList>
    </citation>
    <scope>NUCLEOTIDE SEQUENCE [LARGE SCALE GENOMIC DNA]</scope>
    <source>
        <strain evidence="3">FD-334 SS-4</strain>
    </source>
</reference>
<dbReference type="EMBL" id="KN817550">
    <property type="protein sequence ID" value="KJA22365.1"/>
    <property type="molecule type" value="Genomic_DNA"/>
</dbReference>
<dbReference type="Proteomes" id="UP000054270">
    <property type="component" value="Unassembled WGS sequence"/>
</dbReference>
<evidence type="ECO:0000313" key="3">
    <source>
        <dbReference type="Proteomes" id="UP000054270"/>
    </source>
</evidence>
<name>A0A0D2PR69_HYPSF</name>
<keyword evidence="3" id="KW-1185">Reference proteome</keyword>